<dbReference type="InterPro" id="IPR053147">
    <property type="entry name" value="Hsp_HslJ-like"/>
</dbReference>
<evidence type="ECO:0000313" key="5">
    <source>
        <dbReference type="Proteomes" id="UP000424462"/>
    </source>
</evidence>
<dbReference type="KEGG" id="cok:COCCU_14015"/>
<dbReference type="Pfam" id="PF03724">
    <property type="entry name" value="META"/>
    <property type="match status" value="1"/>
</dbReference>
<dbReference type="AlphaFoldDB" id="A0A6B8VX21"/>
<dbReference type="RefSeq" id="WP_231598798.1">
    <property type="nucleotide sequence ID" value="NZ_CP046455.1"/>
</dbReference>
<dbReference type="PROSITE" id="PS51257">
    <property type="entry name" value="PROKAR_LIPOPROTEIN"/>
    <property type="match status" value="1"/>
</dbReference>
<sequence length="127" mass="13056" precursor="true">MRKRTLGMLGAVVAALVLLSGCATASESGDSVEGAWGSDEPGQPQLTLEADGKLHGTDGCNRMIGTWELEGESVILGPIATTMMACPDVETWLSAAESLEVEGAVLHVFDQGGVEIGTLPRQGEGAS</sequence>
<keyword evidence="5" id="KW-1185">Reference proteome</keyword>
<dbReference type="InterPro" id="IPR038670">
    <property type="entry name" value="HslJ-like_sf"/>
</dbReference>
<keyword evidence="2" id="KW-0732">Signal</keyword>
<dbReference type="PANTHER" id="PTHR35535">
    <property type="entry name" value="HEAT SHOCK PROTEIN HSLJ"/>
    <property type="match status" value="1"/>
</dbReference>
<evidence type="ECO:0000256" key="2">
    <source>
        <dbReference type="SAM" id="SignalP"/>
    </source>
</evidence>
<accession>A0A6B8VX21</accession>
<proteinExistence type="predicted"/>
<feature type="signal peptide" evidence="2">
    <location>
        <begin position="1"/>
        <end position="25"/>
    </location>
</feature>
<feature type="region of interest" description="Disordered" evidence="1">
    <location>
        <begin position="28"/>
        <end position="54"/>
    </location>
</feature>
<dbReference type="Proteomes" id="UP000424462">
    <property type="component" value="Chromosome"/>
</dbReference>
<dbReference type="Gene3D" id="2.40.128.270">
    <property type="match status" value="1"/>
</dbReference>
<feature type="chain" id="PRO_5025613149" evidence="2">
    <location>
        <begin position="26"/>
        <end position="127"/>
    </location>
</feature>
<dbReference type="EMBL" id="CP046455">
    <property type="protein sequence ID" value="QGU08693.1"/>
    <property type="molecule type" value="Genomic_DNA"/>
</dbReference>
<evidence type="ECO:0000313" key="4">
    <source>
        <dbReference type="EMBL" id="QGU08693.1"/>
    </source>
</evidence>
<organism evidence="4 5">
    <name type="scientific">Corynebacterium occultum</name>
    <dbReference type="NCBI Taxonomy" id="2675219"/>
    <lineage>
        <taxon>Bacteria</taxon>
        <taxon>Bacillati</taxon>
        <taxon>Actinomycetota</taxon>
        <taxon>Actinomycetes</taxon>
        <taxon>Mycobacteriales</taxon>
        <taxon>Corynebacteriaceae</taxon>
        <taxon>Corynebacterium</taxon>
    </lineage>
</organism>
<reference evidence="4 5" key="1">
    <citation type="submission" date="2019-11" db="EMBL/GenBank/DDBJ databases">
        <title>Complete genome sequence of Corynebacterium kalinowskii 1959, a novel Corynebacterium species isolated from soil of a small paddock in Vilsendorf, Germany.</title>
        <authorList>
            <person name="Schaffert L."/>
            <person name="Ruwe M."/>
            <person name="Milse J."/>
            <person name="Hanuschka K."/>
            <person name="Ortseifen V."/>
            <person name="Droste J."/>
            <person name="Brandt D."/>
            <person name="Schlueter L."/>
            <person name="Kutter Y."/>
            <person name="Vinke S."/>
            <person name="Viehoefer P."/>
            <person name="Jacob L."/>
            <person name="Luebke N.-C."/>
            <person name="Schulte-Berndt E."/>
            <person name="Hain C."/>
            <person name="Linder M."/>
            <person name="Schmidt P."/>
            <person name="Wollenschlaeger L."/>
            <person name="Luttermann T."/>
            <person name="Thieme E."/>
            <person name="Hassa J."/>
            <person name="Haak M."/>
            <person name="Wittchen M."/>
            <person name="Mentz A."/>
            <person name="Persicke M."/>
            <person name="Busche T."/>
            <person name="Ruckert C."/>
        </authorList>
    </citation>
    <scope>NUCLEOTIDE SEQUENCE [LARGE SCALE GENOMIC DNA]</scope>
    <source>
        <strain evidence="4 5">2039</strain>
    </source>
</reference>
<evidence type="ECO:0000259" key="3">
    <source>
        <dbReference type="Pfam" id="PF03724"/>
    </source>
</evidence>
<protein>
    <submittedName>
        <fullName evidence="4">META domain protein</fullName>
    </submittedName>
</protein>
<gene>
    <name evidence="4" type="ORF">COCCU_14015</name>
</gene>
<feature type="domain" description="DUF306" evidence="3">
    <location>
        <begin position="40"/>
        <end position="90"/>
    </location>
</feature>
<dbReference type="InterPro" id="IPR005184">
    <property type="entry name" value="DUF306_Meta_HslJ"/>
</dbReference>
<dbReference type="PANTHER" id="PTHR35535:SF1">
    <property type="entry name" value="HEAT SHOCK PROTEIN HSLJ"/>
    <property type="match status" value="1"/>
</dbReference>
<evidence type="ECO:0000256" key="1">
    <source>
        <dbReference type="SAM" id="MobiDB-lite"/>
    </source>
</evidence>
<name>A0A6B8VX21_9CORY</name>